<reference evidence="8 9" key="1">
    <citation type="submission" date="2019-12" db="EMBL/GenBank/DDBJ databases">
        <title>Sequence classification of anaerobic respiratory reductive dehalogenases: First we see many, then we see few.</title>
        <authorList>
            <person name="Molenda O."/>
            <person name="Puentes Jacome L.A."/>
            <person name="Cao X."/>
            <person name="Nesbo C.L."/>
            <person name="Tang S."/>
            <person name="Morson N."/>
            <person name="Patron J."/>
            <person name="Lomheim L."/>
            <person name="Wishart D.S."/>
            <person name="Edwards E.A."/>
        </authorList>
    </citation>
    <scope>NUCLEOTIDE SEQUENCE [LARGE SCALE GENOMIC DNA]</scope>
    <source>
        <strain evidence="8 9">12DCA</strain>
    </source>
</reference>
<protein>
    <recommendedName>
        <fullName evidence="2">Negative regulator of flagellin synthesis</fullName>
    </recommendedName>
</protein>
<accession>A0A857DLK1</accession>
<sequence length="94" mass="10076">MKIDSASISPVGSVQAATRVSQISKVNTVSQQDQLAVSENAQVFQKLLQKIKDMPDIREDKVTAISEQIANCEFNLDAASIAEGILSPNGMEGK</sequence>
<feature type="domain" description="Anti-sigma-28 factor FlgM C-terminal" evidence="7">
    <location>
        <begin position="33"/>
        <end position="86"/>
    </location>
</feature>
<name>A0A857DLK1_9FIRM</name>
<organism evidence="8 9">
    <name type="scientific">Dehalobacter restrictus</name>
    <dbReference type="NCBI Taxonomy" id="55583"/>
    <lineage>
        <taxon>Bacteria</taxon>
        <taxon>Bacillati</taxon>
        <taxon>Bacillota</taxon>
        <taxon>Clostridia</taxon>
        <taxon>Eubacteriales</taxon>
        <taxon>Desulfitobacteriaceae</taxon>
        <taxon>Dehalobacter</taxon>
    </lineage>
</organism>
<gene>
    <name evidence="8" type="primary">flgM</name>
    <name evidence="8" type="ORF">GQ588_11755</name>
</gene>
<evidence type="ECO:0000313" key="9">
    <source>
        <dbReference type="Proteomes" id="UP000430508"/>
    </source>
</evidence>
<evidence type="ECO:0000256" key="3">
    <source>
        <dbReference type="ARBA" id="ARBA00022491"/>
    </source>
</evidence>
<dbReference type="InterPro" id="IPR031316">
    <property type="entry name" value="FlgM_C"/>
</dbReference>
<comment type="similarity">
    <text evidence="1">Belongs to the FlgM family.</text>
</comment>
<keyword evidence="8" id="KW-0282">Flagellum</keyword>
<evidence type="ECO:0000256" key="4">
    <source>
        <dbReference type="ARBA" id="ARBA00022795"/>
    </source>
</evidence>
<dbReference type="SUPFAM" id="SSF101498">
    <property type="entry name" value="Anti-sigma factor FlgM"/>
    <property type="match status" value="1"/>
</dbReference>
<keyword evidence="4" id="KW-1005">Bacterial flagellum biogenesis</keyword>
<keyword evidence="6" id="KW-0804">Transcription</keyword>
<dbReference type="GO" id="GO:0044781">
    <property type="term" value="P:bacterial-type flagellum organization"/>
    <property type="evidence" value="ECO:0007669"/>
    <property type="project" value="UniProtKB-KW"/>
</dbReference>
<dbReference type="GO" id="GO:0045892">
    <property type="term" value="P:negative regulation of DNA-templated transcription"/>
    <property type="evidence" value="ECO:0007669"/>
    <property type="project" value="InterPro"/>
</dbReference>
<evidence type="ECO:0000256" key="6">
    <source>
        <dbReference type="ARBA" id="ARBA00023163"/>
    </source>
</evidence>
<dbReference type="InterPro" id="IPR007412">
    <property type="entry name" value="FlgM"/>
</dbReference>
<dbReference type="RefSeq" id="WP_019225326.1">
    <property type="nucleotide sequence ID" value="NZ_CP046996.1"/>
</dbReference>
<dbReference type="EMBL" id="CP046996">
    <property type="protein sequence ID" value="QHA01265.1"/>
    <property type="molecule type" value="Genomic_DNA"/>
</dbReference>
<keyword evidence="5" id="KW-0805">Transcription regulation</keyword>
<dbReference type="InterPro" id="IPR035890">
    <property type="entry name" value="Anti-sigma-28_factor_FlgM_sf"/>
</dbReference>
<evidence type="ECO:0000259" key="7">
    <source>
        <dbReference type="Pfam" id="PF04316"/>
    </source>
</evidence>
<keyword evidence="3" id="KW-0678">Repressor</keyword>
<evidence type="ECO:0000256" key="5">
    <source>
        <dbReference type="ARBA" id="ARBA00023015"/>
    </source>
</evidence>
<evidence type="ECO:0000256" key="2">
    <source>
        <dbReference type="ARBA" id="ARBA00017823"/>
    </source>
</evidence>
<proteinExistence type="inferred from homology"/>
<dbReference type="Pfam" id="PF04316">
    <property type="entry name" value="FlgM"/>
    <property type="match status" value="1"/>
</dbReference>
<dbReference type="AlphaFoldDB" id="A0A857DLK1"/>
<evidence type="ECO:0000256" key="1">
    <source>
        <dbReference type="ARBA" id="ARBA00005322"/>
    </source>
</evidence>
<dbReference type="NCBIfam" id="TIGR03824">
    <property type="entry name" value="FlgM_jcvi"/>
    <property type="match status" value="1"/>
</dbReference>
<keyword evidence="8" id="KW-0969">Cilium</keyword>
<evidence type="ECO:0000313" key="8">
    <source>
        <dbReference type="EMBL" id="QHA01265.1"/>
    </source>
</evidence>
<keyword evidence="8" id="KW-0966">Cell projection</keyword>
<dbReference type="Proteomes" id="UP000430508">
    <property type="component" value="Chromosome"/>
</dbReference>